<evidence type="ECO:0000313" key="8">
    <source>
        <dbReference type="EMBL" id="GAA4158050.1"/>
    </source>
</evidence>
<dbReference type="Proteomes" id="UP001500266">
    <property type="component" value="Unassembled WGS sequence"/>
</dbReference>
<feature type="transmembrane region" description="Helical" evidence="7">
    <location>
        <begin position="119"/>
        <end position="141"/>
    </location>
</feature>
<keyword evidence="3 7" id="KW-0812">Transmembrane</keyword>
<dbReference type="EMBL" id="BAABDO010000165">
    <property type="protein sequence ID" value="GAA4158050.1"/>
    <property type="molecule type" value="Genomic_DNA"/>
</dbReference>
<organism evidence="8 9">
    <name type="scientific">Actinomadura keratinilytica</name>
    <dbReference type="NCBI Taxonomy" id="547461"/>
    <lineage>
        <taxon>Bacteria</taxon>
        <taxon>Bacillati</taxon>
        <taxon>Actinomycetota</taxon>
        <taxon>Actinomycetes</taxon>
        <taxon>Streptosporangiales</taxon>
        <taxon>Thermomonosporaceae</taxon>
        <taxon>Actinomadura</taxon>
    </lineage>
</organism>
<comment type="subcellular location">
    <subcellularLocation>
        <location evidence="1">Cell membrane</location>
        <topology evidence="1">Multi-pass membrane protein</topology>
    </subcellularLocation>
</comment>
<dbReference type="InterPro" id="IPR001851">
    <property type="entry name" value="ABC_transp_permease"/>
</dbReference>
<proteinExistence type="predicted"/>
<evidence type="ECO:0000256" key="7">
    <source>
        <dbReference type="SAM" id="Phobius"/>
    </source>
</evidence>
<evidence type="ECO:0000256" key="5">
    <source>
        <dbReference type="ARBA" id="ARBA00023136"/>
    </source>
</evidence>
<dbReference type="CDD" id="cd06579">
    <property type="entry name" value="TM_PBP1_transp_AraH_like"/>
    <property type="match status" value="1"/>
</dbReference>
<reference evidence="9" key="1">
    <citation type="journal article" date="2019" name="Int. J. Syst. Evol. Microbiol.">
        <title>The Global Catalogue of Microorganisms (GCM) 10K type strain sequencing project: providing services to taxonomists for standard genome sequencing and annotation.</title>
        <authorList>
            <consortium name="The Broad Institute Genomics Platform"/>
            <consortium name="The Broad Institute Genome Sequencing Center for Infectious Disease"/>
            <person name="Wu L."/>
            <person name="Ma J."/>
        </authorList>
    </citation>
    <scope>NUCLEOTIDE SEQUENCE [LARGE SCALE GENOMIC DNA]</scope>
    <source>
        <strain evidence="9">JCM 17316</strain>
    </source>
</reference>
<feature type="compositionally biased region" description="Basic and acidic residues" evidence="6">
    <location>
        <begin position="1"/>
        <end position="10"/>
    </location>
</feature>
<comment type="caution">
    <text evidence="8">The sequence shown here is derived from an EMBL/GenBank/DDBJ whole genome shotgun (WGS) entry which is preliminary data.</text>
</comment>
<dbReference type="Pfam" id="PF02653">
    <property type="entry name" value="BPD_transp_2"/>
    <property type="match status" value="1"/>
</dbReference>
<sequence>MSEAEGHGARPADTTAADTAPADTVPADTVPAGTVPAGTAPAGTVPADTAADRPAADEQARVEAAAKTAGRRAKGPVPLPGGLVRLVESRHAGLVAALVLLALIGLVTKPGNFATSDNLVSILSLAATIGVITVGMTFVIIGGGIDLSVGAVMALASVWATTVATQSYGPGVMALCAVLVGTGAGLVNGLLIAYGRMVPFIATLAMLVAARGLAQRMSDRRTQLVRPENDAIEALSTTRVLGLPLVVFIFAAVAAAGWVLLNRTTFGRRTFAVGGNPEAARLAGIDVRRHTLLLYALSGLCCGIAAIIIMARTTTGSSTHGDLYELDAIAAVIIGGTLLTGGRGTLVGSILGLFVFTLITNLFILNGLDTSDQLIAKGAIIVAAVLLQRRGLEART</sequence>
<evidence type="ECO:0000256" key="2">
    <source>
        <dbReference type="ARBA" id="ARBA00022475"/>
    </source>
</evidence>
<feature type="compositionally biased region" description="Low complexity" evidence="6">
    <location>
        <begin position="11"/>
        <end position="49"/>
    </location>
</feature>
<gene>
    <name evidence="8" type="ORF">GCM10022416_59890</name>
</gene>
<feature type="region of interest" description="Disordered" evidence="6">
    <location>
        <begin position="1"/>
        <end position="56"/>
    </location>
</feature>
<feature type="transmembrane region" description="Helical" evidence="7">
    <location>
        <begin position="292"/>
        <end position="311"/>
    </location>
</feature>
<evidence type="ECO:0000256" key="4">
    <source>
        <dbReference type="ARBA" id="ARBA00022989"/>
    </source>
</evidence>
<keyword evidence="5 7" id="KW-0472">Membrane</keyword>
<keyword evidence="4 7" id="KW-1133">Transmembrane helix</keyword>
<evidence type="ECO:0000256" key="6">
    <source>
        <dbReference type="SAM" id="MobiDB-lite"/>
    </source>
</evidence>
<feature type="transmembrane region" description="Helical" evidence="7">
    <location>
        <begin position="197"/>
        <end position="214"/>
    </location>
</feature>
<evidence type="ECO:0000256" key="3">
    <source>
        <dbReference type="ARBA" id="ARBA00022692"/>
    </source>
</evidence>
<feature type="transmembrane region" description="Helical" evidence="7">
    <location>
        <begin position="89"/>
        <end position="107"/>
    </location>
</feature>
<protein>
    <submittedName>
        <fullName evidence="8">ABC transporter permease</fullName>
    </submittedName>
</protein>
<dbReference type="RefSeq" id="WP_345025133.1">
    <property type="nucleotide sequence ID" value="NZ_BAABDO010000165.1"/>
</dbReference>
<feature type="transmembrane region" description="Helical" evidence="7">
    <location>
        <begin position="240"/>
        <end position="261"/>
    </location>
</feature>
<accession>A0ABP7ZHE1</accession>
<evidence type="ECO:0000256" key="1">
    <source>
        <dbReference type="ARBA" id="ARBA00004651"/>
    </source>
</evidence>
<feature type="transmembrane region" description="Helical" evidence="7">
    <location>
        <begin position="346"/>
        <end position="368"/>
    </location>
</feature>
<evidence type="ECO:0000313" key="9">
    <source>
        <dbReference type="Proteomes" id="UP001500266"/>
    </source>
</evidence>
<name>A0ABP7ZHE1_9ACTN</name>
<keyword evidence="9" id="KW-1185">Reference proteome</keyword>
<dbReference type="PANTHER" id="PTHR32196">
    <property type="entry name" value="ABC TRANSPORTER PERMEASE PROTEIN YPHD-RELATED-RELATED"/>
    <property type="match status" value="1"/>
</dbReference>
<dbReference type="PANTHER" id="PTHR32196:SF72">
    <property type="entry name" value="RIBOSE IMPORT PERMEASE PROTEIN RBSC"/>
    <property type="match status" value="1"/>
</dbReference>
<keyword evidence="2" id="KW-1003">Cell membrane</keyword>